<dbReference type="Proteomes" id="UP001497457">
    <property type="component" value="Chromosome 35b"/>
</dbReference>
<proteinExistence type="predicted"/>
<evidence type="ECO:0000259" key="1">
    <source>
        <dbReference type="Pfam" id="PF07762"/>
    </source>
</evidence>
<evidence type="ECO:0000313" key="2">
    <source>
        <dbReference type="EMBL" id="CAL5045628.1"/>
    </source>
</evidence>
<dbReference type="EMBL" id="OZ075145">
    <property type="protein sequence ID" value="CAL5045628.1"/>
    <property type="molecule type" value="Genomic_DNA"/>
</dbReference>
<dbReference type="PANTHER" id="PTHR33074">
    <property type="entry name" value="EXPRESSED PROTEIN-RELATED"/>
    <property type="match status" value="1"/>
</dbReference>
<organism evidence="2 3">
    <name type="scientific">Urochloa decumbens</name>
    <dbReference type="NCBI Taxonomy" id="240449"/>
    <lineage>
        <taxon>Eukaryota</taxon>
        <taxon>Viridiplantae</taxon>
        <taxon>Streptophyta</taxon>
        <taxon>Embryophyta</taxon>
        <taxon>Tracheophyta</taxon>
        <taxon>Spermatophyta</taxon>
        <taxon>Magnoliopsida</taxon>
        <taxon>Liliopsida</taxon>
        <taxon>Poales</taxon>
        <taxon>Poaceae</taxon>
        <taxon>PACMAD clade</taxon>
        <taxon>Panicoideae</taxon>
        <taxon>Panicodae</taxon>
        <taxon>Paniceae</taxon>
        <taxon>Melinidinae</taxon>
        <taxon>Urochloa</taxon>
    </lineage>
</organism>
<evidence type="ECO:0000313" key="3">
    <source>
        <dbReference type="Proteomes" id="UP001497457"/>
    </source>
</evidence>
<dbReference type="Pfam" id="PF07762">
    <property type="entry name" value="DUF1618"/>
    <property type="match status" value="1"/>
</dbReference>
<reference evidence="2" key="1">
    <citation type="submission" date="2024-10" db="EMBL/GenBank/DDBJ databases">
        <authorList>
            <person name="Ryan C."/>
        </authorList>
    </citation>
    <scope>NUCLEOTIDE SEQUENCE [LARGE SCALE GENOMIC DNA]</scope>
</reference>
<sequence length="432" mass="47354">MATLAPKLSFYPPSLPDVGGSYPNRVLLSVRGYIVDRANETTATSSTSKGQRIQVCFFAATPPTLSHLCVYCSDSAFTSGPCVIASHGNLILLSTATRSTSDPFGEEIYYDYFVYSADDTGATSLDRLPDPGHIINRDNVGLVASGSRGDGYAVVTLNPDPSCKRYIVRVYHEKTGRWRRKIVSRKMLPTESAGGKGLEDEILPFTSTKVITLQGSNIAWVDLRGAVLLCDVLDKDPVAYYIPLPKPLNDKNKGFLESPSDPCFFRDTIGRQNAIKFVEMDYRYGGDYALLGWKAVTFSWTIGSKNCCTGSVVDLEDVLENSESMLSLLCLGKGKVESKNITPMCAPTLCDRDNTLYLISKPKRRFLTGSAVAVDTSEKALRSVIPMSDERVLGFSLTFLHCTFSKCFNDVGDGSKIEDQTSNEFLDLSIGR</sequence>
<dbReference type="InterPro" id="IPR011676">
    <property type="entry name" value="DUF1618"/>
</dbReference>
<dbReference type="AlphaFoldDB" id="A0ABC9DW24"/>
<gene>
    <name evidence="2" type="ORF">URODEC1_LOCUS88945</name>
</gene>
<protein>
    <recommendedName>
        <fullName evidence="1">DUF1618 domain-containing protein</fullName>
    </recommendedName>
</protein>
<name>A0ABC9DW24_9POAL</name>
<keyword evidence="3" id="KW-1185">Reference proteome</keyword>
<feature type="domain" description="DUF1618" evidence="1">
    <location>
        <begin position="220"/>
        <end position="357"/>
    </location>
</feature>
<accession>A0ABC9DW24</accession>